<comment type="caution">
    <text evidence="2">The sequence shown here is derived from an EMBL/GenBank/DDBJ whole genome shotgun (WGS) entry which is preliminary data.</text>
</comment>
<keyword evidence="1" id="KW-1133">Transmembrane helix</keyword>
<organism evidence="2 3">
    <name type="scientific">Roridomyces roridus</name>
    <dbReference type="NCBI Taxonomy" id="1738132"/>
    <lineage>
        <taxon>Eukaryota</taxon>
        <taxon>Fungi</taxon>
        <taxon>Dikarya</taxon>
        <taxon>Basidiomycota</taxon>
        <taxon>Agaricomycotina</taxon>
        <taxon>Agaricomycetes</taxon>
        <taxon>Agaricomycetidae</taxon>
        <taxon>Agaricales</taxon>
        <taxon>Marasmiineae</taxon>
        <taxon>Mycenaceae</taxon>
        <taxon>Roridomyces</taxon>
    </lineage>
</organism>
<dbReference type="Proteomes" id="UP001221142">
    <property type="component" value="Unassembled WGS sequence"/>
</dbReference>
<reference evidence="2" key="1">
    <citation type="submission" date="2023-03" db="EMBL/GenBank/DDBJ databases">
        <title>Massive genome expansion in bonnet fungi (Mycena s.s.) driven by repeated elements and novel gene families across ecological guilds.</title>
        <authorList>
            <consortium name="Lawrence Berkeley National Laboratory"/>
            <person name="Harder C.B."/>
            <person name="Miyauchi S."/>
            <person name="Viragh M."/>
            <person name="Kuo A."/>
            <person name="Thoen E."/>
            <person name="Andreopoulos B."/>
            <person name="Lu D."/>
            <person name="Skrede I."/>
            <person name="Drula E."/>
            <person name="Henrissat B."/>
            <person name="Morin E."/>
            <person name="Kohler A."/>
            <person name="Barry K."/>
            <person name="LaButti K."/>
            <person name="Morin E."/>
            <person name="Salamov A."/>
            <person name="Lipzen A."/>
            <person name="Mereny Z."/>
            <person name="Hegedus B."/>
            <person name="Baldrian P."/>
            <person name="Stursova M."/>
            <person name="Weitz H."/>
            <person name="Taylor A."/>
            <person name="Grigoriev I.V."/>
            <person name="Nagy L.G."/>
            <person name="Martin F."/>
            <person name="Kauserud H."/>
        </authorList>
    </citation>
    <scope>NUCLEOTIDE SEQUENCE</scope>
    <source>
        <strain evidence="2">9284</strain>
    </source>
</reference>
<keyword evidence="3" id="KW-1185">Reference proteome</keyword>
<name>A0AAD7FL52_9AGAR</name>
<sequence length="485" mass="53630">MNIDRARAFFDRSVFRPDIPQQPRCFTVGYLNGDGLEKGEYSLCGAAAADEVSGVTPVTALHSFLPTLTSLLPPSSSSTRSPHQPPFDSNTWQCTPPGHSHTLTTLVGPPTDPFWRRAQAAVAPAVTVGCRTHVGLNCWIFRLTAEAKGHLTFPLRYYSQLEDESQETLLSTTTMQMVEVRRGDRTKSAKRTVGSVIALDAPFSVELGLASGKEGLRGFQSSPNYGGCSKEGMELFPYFAAVAVAKSRQNESAYLPWRIPACDFSRAKQRIQLGGSEAVARNSTTRYGPYRGYSLVREFEPLMKHKSVKESVEREIEATDGDNSHLFLTDFLVTSLEYGEAVGVRLLHGGRRTVGRTLCRNDQANMIRRVEVWRKKASTTVSEKLWGSETVRVERERADSDASGNPSWWETTSRICHDGLIITSIRVSRVRLPDWVADGDQTSVVLWLSIVFSVLLARAYNVLFSFFLALLAAHASISLLATARS</sequence>
<evidence type="ECO:0000256" key="1">
    <source>
        <dbReference type="SAM" id="Phobius"/>
    </source>
</evidence>
<gene>
    <name evidence="2" type="ORF">FB45DRAFT_1084871</name>
</gene>
<proteinExistence type="predicted"/>
<protein>
    <submittedName>
        <fullName evidence="2">Uncharacterized protein</fullName>
    </submittedName>
</protein>
<evidence type="ECO:0000313" key="3">
    <source>
        <dbReference type="Proteomes" id="UP001221142"/>
    </source>
</evidence>
<dbReference type="AlphaFoldDB" id="A0AAD7FL52"/>
<accession>A0AAD7FL52</accession>
<evidence type="ECO:0000313" key="2">
    <source>
        <dbReference type="EMBL" id="KAJ7626037.1"/>
    </source>
</evidence>
<feature type="transmembrane region" description="Helical" evidence="1">
    <location>
        <begin position="462"/>
        <end position="483"/>
    </location>
</feature>
<keyword evidence="1" id="KW-0472">Membrane</keyword>
<dbReference type="EMBL" id="JARKIF010000012">
    <property type="protein sequence ID" value="KAJ7626037.1"/>
    <property type="molecule type" value="Genomic_DNA"/>
</dbReference>
<keyword evidence="1" id="KW-0812">Transmembrane</keyword>